<dbReference type="NCBIfam" id="NF038128">
    <property type="entry name" value="choice_anch_J"/>
    <property type="match status" value="1"/>
</dbReference>
<reference evidence="3" key="2">
    <citation type="journal article" date="2021" name="PeerJ">
        <title>Extensive microbial diversity within the chicken gut microbiome revealed by metagenomics and culture.</title>
        <authorList>
            <person name="Gilroy R."/>
            <person name="Ravi A."/>
            <person name="Getino M."/>
            <person name="Pursley I."/>
            <person name="Horton D.L."/>
            <person name="Alikhan N.F."/>
            <person name="Baker D."/>
            <person name="Gharbi K."/>
            <person name="Hall N."/>
            <person name="Watson M."/>
            <person name="Adriaenssens E.M."/>
            <person name="Foster-Nyarko E."/>
            <person name="Jarju S."/>
            <person name="Secka A."/>
            <person name="Antonio M."/>
            <person name="Oren A."/>
            <person name="Chaudhuri R.R."/>
            <person name="La Ragione R."/>
            <person name="Hildebrand F."/>
            <person name="Pallen M.J."/>
        </authorList>
    </citation>
    <scope>NUCLEOTIDE SEQUENCE</scope>
    <source>
        <strain evidence="3">G3-3990</strain>
    </source>
</reference>
<evidence type="ECO:0000256" key="1">
    <source>
        <dbReference type="SAM" id="SignalP"/>
    </source>
</evidence>
<dbReference type="InterPro" id="IPR045939">
    <property type="entry name" value="YhcR_N"/>
</dbReference>
<dbReference type="Pfam" id="PF19886">
    <property type="entry name" value="DUF6359"/>
    <property type="match status" value="1"/>
</dbReference>
<proteinExistence type="predicted"/>
<gene>
    <name evidence="3" type="ORF">IAA73_08755</name>
</gene>
<dbReference type="AlphaFoldDB" id="A0A9D9HUW0"/>
<feature type="chain" id="PRO_5039657426" evidence="1">
    <location>
        <begin position="20"/>
        <end position="465"/>
    </location>
</feature>
<comment type="caution">
    <text evidence="3">The sequence shown here is derived from an EMBL/GenBank/DDBJ whole genome shotgun (WGS) entry which is preliminary data.</text>
</comment>
<dbReference type="Gene3D" id="2.60.120.200">
    <property type="match status" value="1"/>
</dbReference>
<feature type="signal peptide" evidence="1">
    <location>
        <begin position="1"/>
        <end position="19"/>
    </location>
</feature>
<sequence length="465" mass="50629">MKKKNLFMALAALFVLAFASCNNEPEITGPGIDDGGNDKQPTEGIFSWEFSTSFGEFTTQDVLGDESWMIDYETAKMTGYINATKENRANEDWLISPEIKLENVTAAKLKMEYVAQYFDNLSADITVWVSENYTEGAPSTAQWTEVKPASALVEGTDWNTFATTEYSLTSYVGKTIRFAIKYVSTDTKAGTIEVKSVAVEEGEAAGESTELTGKGTKEEPYTVSDVISLNNSIVGPFYVKGYIVGQVVGQSLDSGSEFVAPWTPSTNQNTGELNTYNTNILIAVSIDETDVKNVVPVQLPSGELRNALNLPENGDMYQKEILVYGNLEAYFRVPGVKSPTYAVVDGVEYGLNPDEPIVEPEATPVTIAEFIEASESEEVYYELTGTISAGEGSINTTYGNFDLVDETGSVYVYGLTATYIPAGGQNDKSYASLGLNEGDNITIRGYRGSYNGKVEVMGAYFVKKN</sequence>
<evidence type="ECO:0000313" key="4">
    <source>
        <dbReference type="Proteomes" id="UP000823641"/>
    </source>
</evidence>
<accession>A0A9D9HUW0</accession>
<keyword evidence="1" id="KW-0732">Signal</keyword>
<feature type="domain" description="Endonuclease YhcR N-terminal" evidence="2">
    <location>
        <begin position="221"/>
        <end position="343"/>
    </location>
</feature>
<dbReference type="PROSITE" id="PS51257">
    <property type="entry name" value="PROKAR_LIPOPROTEIN"/>
    <property type="match status" value="1"/>
</dbReference>
<evidence type="ECO:0000313" key="3">
    <source>
        <dbReference type="EMBL" id="MBO8460405.1"/>
    </source>
</evidence>
<reference evidence="3" key="1">
    <citation type="submission" date="2020-10" db="EMBL/GenBank/DDBJ databases">
        <authorList>
            <person name="Gilroy R."/>
        </authorList>
    </citation>
    <scope>NUCLEOTIDE SEQUENCE</scope>
    <source>
        <strain evidence="3">G3-3990</strain>
    </source>
</reference>
<name>A0A9D9HUW0_9BACT</name>
<protein>
    <submittedName>
        <fullName evidence="3">Choice-of-anchor J domain-containing protein</fullName>
    </submittedName>
</protein>
<dbReference type="EMBL" id="JADIMG010000084">
    <property type="protein sequence ID" value="MBO8460405.1"/>
    <property type="molecule type" value="Genomic_DNA"/>
</dbReference>
<dbReference type="Proteomes" id="UP000823641">
    <property type="component" value="Unassembled WGS sequence"/>
</dbReference>
<organism evidence="3 4">
    <name type="scientific">Candidatus Gallipaludibacter merdavium</name>
    <dbReference type="NCBI Taxonomy" id="2840839"/>
    <lineage>
        <taxon>Bacteria</taxon>
        <taxon>Pseudomonadati</taxon>
        <taxon>Bacteroidota</taxon>
        <taxon>Bacteroidia</taxon>
        <taxon>Bacteroidales</taxon>
        <taxon>Candidatus Gallipaludibacter</taxon>
    </lineage>
</organism>
<evidence type="ECO:0000259" key="2">
    <source>
        <dbReference type="Pfam" id="PF19886"/>
    </source>
</evidence>